<dbReference type="EMBL" id="WUMU01000023">
    <property type="protein sequence ID" value="MXN19987.1"/>
    <property type="molecule type" value="Genomic_DNA"/>
</dbReference>
<dbReference type="InterPro" id="IPR036909">
    <property type="entry name" value="Cyt_c-like_dom_sf"/>
</dbReference>
<evidence type="ECO:0000256" key="7">
    <source>
        <dbReference type="PROSITE-ProRule" id="PRU00433"/>
    </source>
</evidence>
<dbReference type="Gene3D" id="1.10.760.10">
    <property type="entry name" value="Cytochrome c-like domain"/>
    <property type="match status" value="2"/>
</dbReference>
<evidence type="ECO:0000256" key="3">
    <source>
        <dbReference type="ARBA" id="ARBA00022723"/>
    </source>
</evidence>
<gene>
    <name evidence="11" type="ORF">GR170_19300</name>
</gene>
<keyword evidence="11" id="KW-0575">Peroxidase</keyword>
<dbReference type="GO" id="GO:0009055">
    <property type="term" value="F:electron transfer activity"/>
    <property type="evidence" value="ECO:0007669"/>
    <property type="project" value="InterPro"/>
</dbReference>
<evidence type="ECO:0000256" key="5">
    <source>
        <dbReference type="ARBA" id="ARBA00023002"/>
    </source>
</evidence>
<feature type="signal peptide" evidence="9">
    <location>
        <begin position="1"/>
        <end position="36"/>
    </location>
</feature>
<evidence type="ECO:0000313" key="12">
    <source>
        <dbReference type="Proteomes" id="UP000477911"/>
    </source>
</evidence>
<evidence type="ECO:0000259" key="10">
    <source>
        <dbReference type="PROSITE" id="PS51007"/>
    </source>
</evidence>
<comment type="caution">
    <text evidence="11">The sequence shown here is derived from an EMBL/GenBank/DDBJ whole genome shotgun (WGS) entry which is preliminary data.</text>
</comment>
<proteinExistence type="predicted"/>
<comment type="subcellular location">
    <subcellularLocation>
        <location evidence="1">Cell envelope</location>
    </subcellularLocation>
</comment>
<keyword evidence="4 9" id="KW-0732">Signal</keyword>
<sequence>MIPLPPAGDRTRRAKARRVSLSTALLILCAGLPAHADTKLSAMAAMGRDMFHDPHLSGTGEMSCASCHDPANHFAPGPGSAVVKGDLGASEIARGGPGGTAPGFRAVPSLTYRDRTPPFSVGPVSEADEQGEASPMAVSGNTQAPATGTLAVATLAPTQAKGADAAANMVPRGGMFWDGRAATLQAQANGPLMAPYEMANTDTATLAAHLRTGYGARLSALFGPQILKDDTLLVAEAEFALARYQVEDPAFHPYDSKYDAWLAGKATLTPAEERGRVLFNDPKKGNCADCHIDTADADGRPPVFTDYEYEALGVPRNPAIPANADPGWFDLGLCGPMRDDAYAKPRANCGLFKTPSLRNVATRGAFFHNGVYHTLPEVVRFYVDRSTDPKLVYGQADPSDLPKDLRGNLDTVDPPFDRPLGAQPALEESEVRDIVAFLDTLTDGWSPPAP</sequence>
<keyword evidence="2 7" id="KW-0349">Heme</keyword>
<evidence type="ECO:0000256" key="1">
    <source>
        <dbReference type="ARBA" id="ARBA00004196"/>
    </source>
</evidence>
<feature type="region of interest" description="Disordered" evidence="8">
    <location>
        <begin position="90"/>
        <end position="109"/>
    </location>
</feature>
<evidence type="ECO:0000256" key="9">
    <source>
        <dbReference type="SAM" id="SignalP"/>
    </source>
</evidence>
<dbReference type="GO" id="GO:0030313">
    <property type="term" value="C:cell envelope"/>
    <property type="evidence" value="ECO:0007669"/>
    <property type="project" value="UniProtKB-SubCell"/>
</dbReference>
<dbReference type="GO" id="GO:0020037">
    <property type="term" value="F:heme binding"/>
    <property type="evidence" value="ECO:0007669"/>
    <property type="project" value="InterPro"/>
</dbReference>
<accession>A0A6L7G8U7</accession>
<dbReference type="RefSeq" id="WP_160896115.1">
    <property type="nucleotide sequence ID" value="NZ_WUMU01000023.1"/>
</dbReference>
<dbReference type="GO" id="GO:0046872">
    <property type="term" value="F:metal ion binding"/>
    <property type="evidence" value="ECO:0007669"/>
    <property type="project" value="UniProtKB-KW"/>
</dbReference>
<protein>
    <submittedName>
        <fullName evidence="11">Cytochrome-c peroxidase</fullName>
    </submittedName>
</protein>
<dbReference type="GO" id="GO:0004130">
    <property type="term" value="F:cytochrome-c peroxidase activity"/>
    <property type="evidence" value="ECO:0007669"/>
    <property type="project" value="TreeGrafter"/>
</dbReference>
<dbReference type="AlphaFoldDB" id="A0A6L7G8U7"/>
<keyword evidence="12" id="KW-1185">Reference proteome</keyword>
<evidence type="ECO:0000256" key="2">
    <source>
        <dbReference type="ARBA" id="ARBA00022617"/>
    </source>
</evidence>
<evidence type="ECO:0000313" key="11">
    <source>
        <dbReference type="EMBL" id="MXN19987.1"/>
    </source>
</evidence>
<keyword evidence="6 7" id="KW-0408">Iron</keyword>
<feature type="domain" description="Cytochrome c" evidence="10">
    <location>
        <begin position="270"/>
        <end position="442"/>
    </location>
</feature>
<dbReference type="InterPro" id="IPR051395">
    <property type="entry name" value="Cytochrome_c_Peroxidase/MauG"/>
</dbReference>
<name>A0A6L7G8U7_9RHOB</name>
<reference evidence="11 12" key="1">
    <citation type="submission" date="2019-12" db="EMBL/GenBank/DDBJ databases">
        <authorList>
            <person name="Li M."/>
        </authorList>
    </citation>
    <scope>NUCLEOTIDE SEQUENCE [LARGE SCALE GENOMIC DNA]</scope>
    <source>
        <strain evidence="11 12">GBMRC 2024</strain>
    </source>
</reference>
<keyword evidence="5" id="KW-0560">Oxidoreductase</keyword>
<dbReference type="InterPro" id="IPR009056">
    <property type="entry name" value="Cyt_c-like_dom"/>
</dbReference>
<evidence type="ECO:0000256" key="8">
    <source>
        <dbReference type="SAM" id="MobiDB-lite"/>
    </source>
</evidence>
<dbReference type="PROSITE" id="PS51007">
    <property type="entry name" value="CYTC"/>
    <property type="match status" value="2"/>
</dbReference>
<dbReference type="InterPro" id="IPR004852">
    <property type="entry name" value="Di-haem_cyt_c_peroxidsae"/>
</dbReference>
<dbReference type="Pfam" id="PF03150">
    <property type="entry name" value="CCP_MauG"/>
    <property type="match status" value="1"/>
</dbReference>
<keyword evidence="3 7" id="KW-0479">Metal-binding</keyword>
<feature type="domain" description="Cytochrome c" evidence="10">
    <location>
        <begin position="42"/>
        <end position="214"/>
    </location>
</feature>
<dbReference type="PANTHER" id="PTHR30600:SF10">
    <property type="entry name" value="BLL6722 PROTEIN"/>
    <property type="match status" value="1"/>
</dbReference>
<feature type="chain" id="PRO_5026709495" evidence="9">
    <location>
        <begin position="37"/>
        <end position="450"/>
    </location>
</feature>
<dbReference type="Proteomes" id="UP000477911">
    <property type="component" value="Unassembled WGS sequence"/>
</dbReference>
<evidence type="ECO:0000256" key="4">
    <source>
        <dbReference type="ARBA" id="ARBA00022729"/>
    </source>
</evidence>
<evidence type="ECO:0000256" key="6">
    <source>
        <dbReference type="ARBA" id="ARBA00023004"/>
    </source>
</evidence>
<dbReference type="PANTHER" id="PTHR30600">
    <property type="entry name" value="CYTOCHROME C PEROXIDASE-RELATED"/>
    <property type="match status" value="1"/>
</dbReference>
<organism evidence="11 12">
    <name type="scientific">Pseudooceanicola albus</name>
    <dbReference type="NCBI Taxonomy" id="2692189"/>
    <lineage>
        <taxon>Bacteria</taxon>
        <taxon>Pseudomonadati</taxon>
        <taxon>Pseudomonadota</taxon>
        <taxon>Alphaproteobacteria</taxon>
        <taxon>Rhodobacterales</taxon>
        <taxon>Paracoccaceae</taxon>
        <taxon>Pseudooceanicola</taxon>
    </lineage>
</organism>
<dbReference type="SUPFAM" id="SSF46626">
    <property type="entry name" value="Cytochrome c"/>
    <property type="match status" value="2"/>
</dbReference>